<dbReference type="EMBL" id="FZNY01000009">
    <property type="protein sequence ID" value="SNS25634.1"/>
    <property type="molecule type" value="Genomic_DNA"/>
</dbReference>
<organism evidence="2 3">
    <name type="scientific">Dokdonia pacifica</name>
    <dbReference type="NCBI Taxonomy" id="1627892"/>
    <lineage>
        <taxon>Bacteria</taxon>
        <taxon>Pseudomonadati</taxon>
        <taxon>Bacteroidota</taxon>
        <taxon>Flavobacteriia</taxon>
        <taxon>Flavobacteriales</taxon>
        <taxon>Flavobacteriaceae</taxon>
        <taxon>Dokdonia</taxon>
    </lineage>
</organism>
<evidence type="ECO:0000259" key="1">
    <source>
        <dbReference type="Pfam" id="PF13521"/>
    </source>
</evidence>
<evidence type="ECO:0000313" key="2">
    <source>
        <dbReference type="EMBL" id="SNS25634.1"/>
    </source>
</evidence>
<dbReference type="Gene3D" id="3.40.50.300">
    <property type="entry name" value="P-loop containing nucleotide triphosphate hydrolases"/>
    <property type="match status" value="1"/>
</dbReference>
<dbReference type="InterPro" id="IPR038727">
    <property type="entry name" value="NadR/Ttd14_AAA_dom"/>
</dbReference>
<dbReference type="Proteomes" id="UP000198379">
    <property type="component" value="Unassembled WGS sequence"/>
</dbReference>
<proteinExistence type="predicted"/>
<dbReference type="AlphaFoldDB" id="A0A239D1E5"/>
<accession>A0A239D1E5</accession>
<dbReference type="SUPFAM" id="SSF52540">
    <property type="entry name" value="P-loop containing nucleoside triphosphate hydrolases"/>
    <property type="match status" value="1"/>
</dbReference>
<keyword evidence="3" id="KW-1185">Reference proteome</keyword>
<dbReference type="InterPro" id="IPR027417">
    <property type="entry name" value="P-loop_NTPase"/>
</dbReference>
<dbReference type="Pfam" id="PF13521">
    <property type="entry name" value="AAA_28"/>
    <property type="match status" value="1"/>
</dbReference>
<protein>
    <submittedName>
        <fullName evidence="2">Predicted ATPase</fullName>
    </submittedName>
</protein>
<sequence length="178" mass="20396">MPKSILLIGGPSTGKTTLINHLKTLGYPCLEEISRQVTKKAQSEGIDQLFLEKPLLFSQLLKDARIQQFQEVATYDTDYVFLDRGIPDTVAYMDYIGQDYTEEFVTDCKTYHYDVVFILPLWKEIHQTDGERYESFEQAQEIQDHLLATYHTYGYAPIEVPKGDVASRASFIINTLKG</sequence>
<dbReference type="RefSeq" id="WP_089373561.1">
    <property type="nucleotide sequence ID" value="NZ_BMEP01000001.1"/>
</dbReference>
<feature type="domain" description="NadR/Ttd14 AAA" evidence="1">
    <location>
        <begin position="5"/>
        <end position="168"/>
    </location>
</feature>
<dbReference type="OrthoDB" id="5638848at2"/>
<name>A0A239D1E5_9FLAO</name>
<gene>
    <name evidence="2" type="ORF">SAMN06265376_10970</name>
</gene>
<evidence type="ECO:0000313" key="3">
    <source>
        <dbReference type="Proteomes" id="UP000198379"/>
    </source>
</evidence>
<reference evidence="2 3" key="1">
    <citation type="submission" date="2017-06" db="EMBL/GenBank/DDBJ databases">
        <authorList>
            <person name="Kim H.J."/>
            <person name="Triplett B.A."/>
        </authorList>
    </citation>
    <scope>NUCLEOTIDE SEQUENCE [LARGE SCALE GENOMIC DNA]</scope>
    <source>
        <strain evidence="2 3">DSM 25597</strain>
    </source>
</reference>